<dbReference type="EMBL" id="JAFVMH010000007">
    <property type="protein sequence ID" value="MBO1326127.1"/>
    <property type="molecule type" value="Genomic_DNA"/>
</dbReference>
<evidence type="ECO:0000256" key="4">
    <source>
        <dbReference type="ARBA" id="ARBA00023136"/>
    </source>
</evidence>
<dbReference type="Proteomes" id="UP000664073">
    <property type="component" value="Unassembled WGS sequence"/>
</dbReference>
<feature type="transmembrane region" description="Helical" evidence="5">
    <location>
        <begin position="400"/>
        <end position="420"/>
    </location>
</feature>
<dbReference type="InterPro" id="IPR052962">
    <property type="entry name" value="AA_Transporter_AGT"/>
</dbReference>
<evidence type="ECO:0000256" key="2">
    <source>
        <dbReference type="ARBA" id="ARBA00022692"/>
    </source>
</evidence>
<feature type="transmembrane region" description="Helical" evidence="5">
    <location>
        <begin position="366"/>
        <end position="388"/>
    </location>
</feature>
<dbReference type="PANTHER" id="PTHR47547:SF1">
    <property type="entry name" value="ASPARTATE-PROTON SYMPORTER"/>
    <property type="match status" value="1"/>
</dbReference>
<feature type="transmembrane region" description="Helical" evidence="5">
    <location>
        <begin position="163"/>
        <end position="183"/>
    </location>
</feature>
<dbReference type="GO" id="GO:0016020">
    <property type="term" value="C:membrane"/>
    <property type="evidence" value="ECO:0007669"/>
    <property type="project" value="UniProtKB-SubCell"/>
</dbReference>
<keyword evidence="4 5" id="KW-0472">Membrane</keyword>
<dbReference type="AlphaFoldDB" id="A0A939KR10"/>
<accession>A0A939KR10</accession>
<proteinExistence type="predicted"/>
<sequence>MQQSQEVSFKRSLSLVDLTLLGFGSMFGSGWLFAASHVAALAGPASIFSWLAGGVAVFFLGLVYCELSAALPKAGGIVRYPAYAHGPLLGSLLGFITVIAYSSLTSVEIVAARQYAGSWIPGLTRNVAGDPTLLGWFVQFAALCFMAKLNMSTVKTFAVFNNIITIFKFVVPTLVIVCLFMYVRGDNFHSHGFAPHGWQSLETAISTGGIIFAYLGLTPIVAVAGEAKDPQRTIPLALILSVVMAALVYVLLQFVFVGSVPPDLLTNGWSGVNRSLSLPFHDLAVMLGLGWLASCVVLDAIISPSGTGNIYMGSCSRVLFAWAQTGTFSSWFAKLDPKTNSPRRAVMLTFGLSVFWMLPFPSWDALIGVVSSALVMSYTFTPVAAGALRRSNPELARPFQVPFMGFVGPVAFIVATLIIFWSGWTILSWLLSLQLVFIAGSVLVRHFVQKIDCREDLRSCGWVIAYFAGLLVFSRLGSFEGIALIPHPVDDVAVALFAWAIYAIGIRTSHRDTGLADEEEVILHAQADAVRATIGAR</sequence>
<dbReference type="Pfam" id="PF13520">
    <property type="entry name" value="AA_permease_2"/>
    <property type="match status" value="1"/>
</dbReference>
<dbReference type="InterPro" id="IPR002293">
    <property type="entry name" value="AA/rel_permease1"/>
</dbReference>
<feature type="transmembrane region" description="Helical" evidence="5">
    <location>
        <begin position="12"/>
        <end position="35"/>
    </location>
</feature>
<dbReference type="GO" id="GO:0022857">
    <property type="term" value="F:transmembrane transporter activity"/>
    <property type="evidence" value="ECO:0007669"/>
    <property type="project" value="InterPro"/>
</dbReference>
<reference evidence="6" key="1">
    <citation type="submission" date="2021-03" db="EMBL/GenBank/DDBJ databases">
        <title>The complete genome sequence of Acetobacter sp. TBRC 12339.</title>
        <authorList>
            <person name="Charoenyingcharoen P."/>
            <person name="Yukphan P."/>
        </authorList>
    </citation>
    <scope>NUCLEOTIDE SEQUENCE</scope>
    <source>
        <strain evidence="6">TBRC 12339</strain>
    </source>
</reference>
<evidence type="ECO:0000256" key="3">
    <source>
        <dbReference type="ARBA" id="ARBA00022989"/>
    </source>
</evidence>
<feature type="transmembrane region" description="Helical" evidence="5">
    <location>
        <begin position="280"/>
        <end position="302"/>
    </location>
</feature>
<protein>
    <submittedName>
        <fullName evidence="6">APC family permease</fullName>
    </submittedName>
</protein>
<evidence type="ECO:0000313" key="7">
    <source>
        <dbReference type="Proteomes" id="UP000664073"/>
    </source>
</evidence>
<dbReference type="RefSeq" id="WP_207846803.1">
    <property type="nucleotide sequence ID" value="NZ_JAFVMH010000007.1"/>
</dbReference>
<feature type="transmembrane region" description="Helical" evidence="5">
    <location>
        <begin position="426"/>
        <end position="448"/>
    </location>
</feature>
<evidence type="ECO:0000256" key="1">
    <source>
        <dbReference type="ARBA" id="ARBA00004141"/>
    </source>
</evidence>
<dbReference type="PIRSF" id="PIRSF006060">
    <property type="entry name" value="AA_transporter"/>
    <property type="match status" value="1"/>
</dbReference>
<feature type="transmembrane region" description="Helical" evidence="5">
    <location>
        <begin position="47"/>
        <end position="67"/>
    </location>
</feature>
<feature type="transmembrane region" description="Helical" evidence="5">
    <location>
        <begin position="133"/>
        <end position="151"/>
    </location>
</feature>
<keyword evidence="2 5" id="KW-0812">Transmembrane</keyword>
<feature type="transmembrane region" description="Helical" evidence="5">
    <location>
        <begin position="484"/>
        <end position="504"/>
    </location>
</feature>
<feature type="transmembrane region" description="Helical" evidence="5">
    <location>
        <begin position="203"/>
        <end position="224"/>
    </location>
</feature>
<feature type="transmembrane region" description="Helical" evidence="5">
    <location>
        <begin position="88"/>
        <end position="113"/>
    </location>
</feature>
<dbReference type="PANTHER" id="PTHR47547">
    <property type="match status" value="1"/>
</dbReference>
<name>A0A939KR10_9PROT</name>
<gene>
    <name evidence="6" type="ORF">J2D77_13305</name>
</gene>
<keyword evidence="3 5" id="KW-1133">Transmembrane helix</keyword>
<dbReference type="Gene3D" id="1.20.1740.10">
    <property type="entry name" value="Amino acid/polyamine transporter I"/>
    <property type="match status" value="1"/>
</dbReference>
<feature type="transmembrane region" description="Helical" evidence="5">
    <location>
        <begin position="344"/>
        <end position="360"/>
    </location>
</feature>
<evidence type="ECO:0000256" key="5">
    <source>
        <dbReference type="SAM" id="Phobius"/>
    </source>
</evidence>
<feature type="transmembrane region" description="Helical" evidence="5">
    <location>
        <begin position="236"/>
        <end position="260"/>
    </location>
</feature>
<comment type="caution">
    <text evidence="6">The sequence shown here is derived from an EMBL/GenBank/DDBJ whole genome shotgun (WGS) entry which is preliminary data.</text>
</comment>
<comment type="subcellular location">
    <subcellularLocation>
        <location evidence="1">Membrane</location>
        <topology evidence="1">Multi-pass membrane protein</topology>
    </subcellularLocation>
</comment>
<organism evidence="6 7">
    <name type="scientific">Acetobacter garciniae</name>
    <dbReference type="NCBI Taxonomy" id="2817435"/>
    <lineage>
        <taxon>Bacteria</taxon>
        <taxon>Pseudomonadati</taxon>
        <taxon>Pseudomonadota</taxon>
        <taxon>Alphaproteobacteria</taxon>
        <taxon>Acetobacterales</taxon>
        <taxon>Acetobacteraceae</taxon>
        <taxon>Acetobacter</taxon>
    </lineage>
</organism>
<keyword evidence="7" id="KW-1185">Reference proteome</keyword>
<evidence type="ECO:0000313" key="6">
    <source>
        <dbReference type="EMBL" id="MBO1326127.1"/>
    </source>
</evidence>
<feature type="transmembrane region" description="Helical" evidence="5">
    <location>
        <begin position="460"/>
        <end position="478"/>
    </location>
</feature>